<sequence>MNLNPRLIFRWTAFLLAAGYCVRTLVFSGWESFGGPFRFLTVWALFFSFFAFSRMMALEEGRSDKRWDGFVSMTAVINTMVVILYWRLYFADPTSVTRDGQLAAWHLEIYMHLVGPLLQVIDTIFVHRSYRRLMPALGWLLGVIATYLALAELVFQPLNTTPAGSVTSGLPYPFLNSLEFSDRAVFYVTNFATALVLLLFYAAIAWAVRRQFPAPATP</sequence>
<accession>A0A1I6MUT4</accession>
<keyword evidence="3 5" id="KW-1133">Transmembrane helix</keyword>
<dbReference type="OrthoDB" id="7853064at2"/>
<evidence type="ECO:0000313" key="7">
    <source>
        <dbReference type="Proteomes" id="UP000198926"/>
    </source>
</evidence>
<feature type="transmembrane region" description="Helical" evidence="5">
    <location>
        <begin position="69"/>
        <end position="89"/>
    </location>
</feature>
<organism evidence="6 7">
    <name type="scientific">Yoonia litorea</name>
    <dbReference type="NCBI Taxonomy" id="1123755"/>
    <lineage>
        <taxon>Bacteria</taxon>
        <taxon>Pseudomonadati</taxon>
        <taxon>Pseudomonadota</taxon>
        <taxon>Alphaproteobacteria</taxon>
        <taxon>Rhodobacterales</taxon>
        <taxon>Paracoccaceae</taxon>
        <taxon>Yoonia</taxon>
    </lineage>
</organism>
<keyword evidence="4 5" id="KW-0472">Membrane</keyword>
<evidence type="ECO:0000256" key="2">
    <source>
        <dbReference type="ARBA" id="ARBA00022692"/>
    </source>
</evidence>
<evidence type="ECO:0000256" key="1">
    <source>
        <dbReference type="ARBA" id="ARBA00004127"/>
    </source>
</evidence>
<feature type="transmembrane region" description="Helical" evidence="5">
    <location>
        <begin position="109"/>
        <end position="126"/>
    </location>
</feature>
<evidence type="ECO:0000256" key="5">
    <source>
        <dbReference type="SAM" id="Phobius"/>
    </source>
</evidence>
<dbReference type="InterPro" id="IPR006838">
    <property type="entry name" value="ADTRP_AIG1"/>
</dbReference>
<dbReference type="EMBL" id="FOZM01000002">
    <property type="protein sequence ID" value="SFS19486.1"/>
    <property type="molecule type" value="Genomic_DNA"/>
</dbReference>
<feature type="transmembrane region" description="Helical" evidence="5">
    <location>
        <begin position="7"/>
        <end position="30"/>
    </location>
</feature>
<name>A0A1I6MUT4_9RHOB</name>
<feature type="transmembrane region" description="Helical" evidence="5">
    <location>
        <begin position="133"/>
        <end position="155"/>
    </location>
</feature>
<dbReference type="PANTHER" id="PTHR10989:SF16">
    <property type="entry name" value="AT02829P-RELATED"/>
    <property type="match status" value="1"/>
</dbReference>
<dbReference type="Proteomes" id="UP000198926">
    <property type="component" value="Unassembled WGS sequence"/>
</dbReference>
<evidence type="ECO:0000256" key="3">
    <source>
        <dbReference type="ARBA" id="ARBA00022989"/>
    </source>
</evidence>
<gene>
    <name evidence="6" type="ORF">SAMN05444714_2205</name>
</gene>
<feature type="transmembrane region" description="Helical" evidence="5">
    <location>
        <begin position="36"/>
        <end position="57"/>
    </location>
</feature>
<keyword evidence="7" id="KW-1185">Reference proteome</keyword>
<dbReference type="AlphaFoldDB" id="A0A1I6MUT4"/>
<dbReference type="PANTHER" id="PTHR10989">
    <property type="entry name" value="ANDROGEN-INDUCED PROTEIN 1-RELATED"/>
    <property type="match status" value="1"/>
</dbReference>
<dbReference type="RefSeq" id="WP_090209390.1">
    <property type="nucleotide sequence ID" value="NZ_FOZM01000002.1"/>
</dbReference>
<proteinExistence type="predicted"/>
<dbReference type="Pfam" id="PF04750">
    <property type="entry name" value="Far-17a_AIG1"/>
    <property type="match status" value="1"/>
</dbReference>
<comment type="subcellular location">
    <subcellularLocation>
        <location evidence="1">Endomembrane system</location>
        <topology evidence="1">Multi-pass membrane protein</topology>
    </subcellularLocation>
</comment>
<evidence type="ECO:0000313" key="6">
    <source>
        <dbReference type="EMBL" id="SFS19486.1"/>
    </source>
</evidence>
<dbReference type="GO" id="GO:0012505">
    <property type="term" value="C:endomembrane system"/>
    <property type="evidence" value="ECO:0007669"/>
    <property type="project" value="UniProtKB-SubCell"/>
</dbReference>
<keyword evidence="2 5" id="KW-0812">Transmembrane</keyword>
<evidence type="ECO:0000256" key="4">
    <source>
        <dbReference type="ARBA" id="ARBA00023136"/>
    </source>
</evidence>
<feature type="transmembrane region" description="Helical" evidence="5">
    <location>
        <begin position="184"/>
        <end position="208"/>
    </location>
</feature>
<reference evidence="6 7" key="1">
    <citation type="submission" date="2016-10" db="EMBL/GenBank/DDBJ databases">
        <authorList>
            <person name="de Groot N.N."/>
        </authorList>
    </citation>
    <scope>NUCLEOTIDE SEQUENCE [LARGE SCALE GENOMIC DNA]</scope>
    <source>
        <strain evidence="6 7">DSM 29433</strain>
    </source>
</reference>
<dbReference type="GO" id="GO:0016020">
    <property type="term" value="C:membrane"/>
    <property type="evidence" value="ECO:0007669"/>
    <property type="project" value="InterPro"/>
</dbReference>
<protein>
    <submittedName>
        <fullName evidence="6">FAR-17a/AIG1-like protein</fullName>
    </submittedName>
</protein>